<feature type="disulfide bond" evidence="8">
    <location>
        <begin position="1285"/>
        <end position="1294"/>
    </location>
</feature>
<gene>
    <name evidence="13" type="ORF">BOKJ2_LOCUS13341</name>
</gene>
<evidence type="ECO:0000256" key="10">
    <source>
        <dbReference type="SAM" id="SignalP"/>
    </source>
</evidence>
<feature type="domain" description="EGF-like" evidence="12">
    <location>
        <begin position="131"/>
        <end position="167"/>
    </location>
</feature>
<organism evidence="13 14">
    <name type="scientific">Bursaphelenchus okinawaensis</name>
    <dbReference type="NCBI Taxonomy" id="465554"/>
    <lineage>
        <taxon>Eukaryota</taxon>
        <taxon>Metazoa</taxon>
        <taxon>Ecdysozoa</taxon>
        <taxon>Nematoda</taxon>
        <taxon>Chromadorea</taxon>
        <taxon>Rhabditida</taxon>
        <taxon>Tylenchina</taxon>
        <taxon>Tylenchomorpha</taxon>
        <taxon>Aphelenchoidea</taxon>
        <taxon>Aphelenchoididae</taxon>
        <taxon>Bursaphelenchus</taxon>
    </lineage>
</organism>
<dbReference type="Pfam" id="PF12661">
    <property type="entry name" value="hEGF"/>
    <property type="match status" value="5"/>
</dbReference>
<dbReference type="FunFam" id="2.10.25.10:FF:000472">
    <property type="entry name" value="Uncharacterized protein, isoform A"/>
    <property type="match status" value="2"/>
</dbReference>
<feature type="domain" description="EGF-like" evidence="12">
    <location>
        <begin position="1372"/>
        <end position="1408"/>
    </location>
</feature>
<feature type="domain" description="EGF-like" evidence="12">
    <location>
        <begin position="1177"/>
        <end position="1213"/>
    </location>
</feature>
<dbReference type="EMBL" id="CAJFCW020000006">
    <property type="protein sequence ID" value="CAG9126235.1"/>
    <property type="molecule type" value="Genomic_DNA"/>
</dbReference>
<feature type="disulfide bond" evidence="8">
    <location>
        <begin position="157"/>
        <end position="166"/>
    </location>
</feature>
<evidence type="ECO:0000256" key="1">
    <source>
        <dbReference type="ARBA" id="ARBA00004613"/>
    </source>
</evidence>
<evidence type="ECO:0000256" key="3">
    <source>
        <dbReference type="ARBA" id="ARBA00022536"/>
    </source>
</evidence>
<keyword evidence="2" id="KW-0964">Secreted</keyword>
<feature type="disulfide bond" evidence="8">
    <location>
        <begin position="213"/>
        <end position="223"/>
    </location>
</feature>
<keyword evidence="5" id="KW-0677">Repeat</keyword>
<dbReference type="PROSITE" id="PS00010">
    <property type="entry name" value="ASX_HYDROXYL"/>
    <property type="match status" value="8"/>
</dbReference>
<evidence type="ECO:0000259" key="11">
    <source>
        <dbReference type="PROSITE" id="PS50025"/>
    </source>
</evidence>
<feature type="domain" description="EGF-like" evidence="12">
    <location>
        <begin position="1138"/>
        <end position="1175"/>
    </location>
</feature>
<keyword evidence="9" id="KW-0472">Membrane</keyword>
<dbReference type="InterPro" id="IPR001791">
    <property type="entry name" value="Laminin_G"/>
</dbReference>
<dbReference type="PROSITE" id="PS50025">
    <property type="entry name" value="LAM_G_DOMAIN"/>
    <property type="match status" value="3"/>
</dbReference>
<feature type="disulfide bond" evidence="8">
    <location>
        <begin position="324"/>
        <end position="333"/>
    </location>
</feature>
<dbReference type="FunFam" id="2.10.25.10:FF:000125">
    <property type="entry name" value="Neurogenic locus notch protein-like"/>
    <property type="match status" value="1"/>
</dbReference>
<dbReference type="InterPro" id="IPR013320">
    <property type="entry name" value="ConA-like_dom_sf"/>
</dbReference>
<feature type="domain" description="EGF-like" evidence="12">
    <location>
        <begin position="1448"/>
        <end position="1486"/>
    </location>
</feature>
<evidence type="ECO:0000256" key="8">
    <source>
        <dbReference type="PROSITE-ProRule" id="PRU00076"/>
    </source>
</evidence>
<dbReference type="InterPro" id="IPR013032">
    <property type="entry name" value="EGF-like_CS"/>
</dbReference>
<name>A0A811LQ51_9BILA</name>
<feature type="domain" description="EGF-like" evidence="12">
    <location>
        <begin position="1410"/>
        <end position="1446"/>
    </location>
</feature>
<dbReference type="EMBL" id="CAJFDH010000006">
    <property type="protein sequence ID" value="CAD5229282.1"/>
    <property type="molecule type" value="Genomic_DNA"/>
</dbReference>
<dbReference type="PROSITE" id="PS01187">
    <property type="entry name" value="EGF_CA"/>
    <property type="match status" value="5"/>
</dbReference>
<feature type="domain" description="EGF-like" evidence="12">
    <location>
        <begin position="1256"/>
        <end position="1295"/>
    </location>
</feature>
<feature type="domain" description="EGF-like" evidence="12">
    <location>
        <begin position="209"/>
        <end position="244"/>
    </location>
</feature>
<dbReference type="InterPro" id="IPR049883">
    <property type="entry name" value="NOTCH1_EGF-like"/>
</dbReference>
<dbReference type="GO" id="GO:0005509">
    <property type="term" value="F:calcium ion binding"/>
    <property type="evidence" value="ECO:0007669"/>
    <property type="project" value="InterPro"/>
</dbReference>
<evidence type="ECO:0000256" key="6">
    <source>
        <dbReference type="ARBA" id="ARBA00023157"/>
    </source>
</evidence>
<feature type="disulfide bond" evidence="8">
    <location>
        <begin position="1242"/>
        <end position="1251"/>
    </location>
</feature>
<dbReference type="SUPFAM" id="SSF57184">
    <property type="entry name" value="Growth factor receptor domain"/>
    <property type="match status" value="3"/>
</dbReference>
<dbReference type="PANTHER" id="PTHR12916">
    <property type="entry name" value="CYTOCHROME C OXIDASE POLYPEPTIDE VIC-2"/>
    <property type="match status" value="1"/>
</dbReference>
<feature type="domain" description="EGF-like" evidence="12">
    <location>
        <begin position="1100"/>
        <end position="1136"/>
    </location>
</feature>
<comment type="subcellular location">
    <subcellularLocation>
        <location evidence="1">Secreted</location>
    </subcellularLocation>
</comment>
<dbReference type="GO" id="GO:0005112">
    <property type="term" value="F:Notch binding"/>
    <property type="evidence" value="ECO:0007669"/>
    <property type="project" value="TreeGrafter"/>
</dbReference>
<feature type="disulfide bond" evidence="8">
    <location>
        <begin position="651"/>
        <end position="660"/>
    </location>
</feature>
<feature type="disulfide bond" evidence="8">
    <location>
        <begin position="450"/>
        <end position="459"/>
    </location>
</feature>
<feature type="domain" description="EGF-like" evidence="12">
    <location>
        <begin position="1334"/>
        <end position="1371"/>
    </location>
</feature>
<dbReference type="CDD" id="cd00110">
    <property type="entry name" value="LamG"/>
    <property type="match status" value="3"/>
</dbReference>
<evidence type="ECO:0000256" key="7">
    <source>
        <dbReference type="ARBA" id="ARBA00023180"/>
    </source>
</evidence>
<feature type="domain" description="EGF-like" evidence="12">
    <location>
        <begin position="66"/>
        <end position="103"/>
    </location>
</feature>
<feature type="disulfide bond" evidence="8">
    <location>
        <begin position="1398"/>
        <end position="1407"/>
    </location>
</feature>
<feature type="disulfide bond" evidence="8">
    <location>
        <begin position="1126"/>
        <end position="1135"/>
    </location>
</feature>
<dbReference type="Gene3D" id="2.10.25.10">
    <property type="entry name" value="Laminin"/>
    <property type="match status" value="21"/>
</dbReference>
<feature type="chain" id="PRO_5036408566" evidence="10">
    <location>
        <begin position="22"/>
        <end position="1653"/>
    </location>
</feature>
<feature type="disulfide bond" evidence="8">
    <location>
        <begin position="1436"/>
        <end position="1445"/>
    </location>
</feature>
<proteinExistence type="predicted"/>
<feature type="disulfide bond" evidence="8">
    <location>
        <begin position="1361"/>
        <end position="1370"/>
    </location>
</feature>
<evidence type="ECO:0000256" key="4">
    <source>
        <dbReference type="ARBA" id="ARBA00022729"/>
    </source>
</evidence>
<dbReference type="CDD" id="cd00054">
    <property type="entry name" value="EGF_CA"/>
    <property type="match status" value="8"/>
</dbReference>
<evidence type="ECO:0000256" key="5">
    <source>
        <dbReference type="ARBA" id="ARBA00022737"/>
    </source>
</evidence>
<dbReference type="Pfam" id="PF07645">
    <property type="entry name" value="EGF_CA"/>
    <property type="match status" value="4"/>
</dbReference>
<feature type="domain" description="EGF-like" evidence="12">
    <location>
        <begin position="1216"/>
        <end position="1252"/>
    </location>
</feature>
<evidence type="ECO:0000259" key="12">
    <source>
        <dbReference type="PROSITE" id="PS50026"/>
    </source>
</evidence>
<dbReference type="SMART" id="SM00282">
    <property type="entry name" value="LamG"/>
    <property type="match status" value="3"/>
</dbReference>
<dbReference type="PROSITE" id="PS01186">
    <property type="entry name" value="EGF_2"/>
    <property type="match status" value="15"/>
</dbReference>
<feature type="disulfide bond" evidence="8">
    <location>
        <begin position="55"/>
        <end position="64"/>
    </location>
</feature>
<comment type="caution">
    <text evidence="8">Lacks conserved residue(s) required for the propagation of feature annotation.</text>
</comment>
<feature type="disulfide bond" evidence="8">
    <location>
        <begin position="70"/>
        <end position="80"/>
    </location>
</feature>
<feature type="disulfide bond" evidence="8">
    <location>
        <begin position="93"/>
        <end position="102"/>
    </location>
</feature>
<evidence type="ECO:0000256" key="9">
    <source>
        <dbReference type="SAM" id="Phobius"/>
    </source>
</evidence>
<feature type="domain" description="EGF-like" evidence="12">
    <location>
        <begin position="23"/>
        <end position="65"/>
    </location>
</feature>
<keyword evidence="9" id="KW-1133">Transmembrane helix</keyword>
<dbReference type="Pfam" id="PF00054">
    <property type="entry name" value="Laminin_G_1"/>
    <property type="match status" value="1"/>
</dbReference>
<keyword evidence="4 10" id="KW-0732">Signal</keyword>
<keyword evidence="14" id="KW-1185">Reference proteome</keyword>
<feature type="disulfide bond" evidence="8">
    <location>
        <begin position="234"/>
        <end position="243"/>
    </location>
</feature>
<dbReference type="InterPro" id="IPR009030">
    <property type="entry name" value="Growth_fac_rcpt_cys_sf"/>
</dbReference>
<accession>A0A811LQ51</accession>
<dbReference type="FunFam" id="2.10.25.10:FF:000255">
    <property type="entry name" value="Sushi, nidogen and EGF-like domains 1"/>
    <property type="match status" value="1"/>
</dbReference>
<feature type="domain" description="EGF-like" evidence="12">
    <location>
        <begin position="625"/>
        <end position="661"/>
    </location>
</feature>
<feature type="domain" description="Laminin G" evidence="11">
    <location>
        <begin position="462"/>
        <end position="623"/>
    </location>
</feature>
<evidence type="ECO:0000256" key="2">
    <source>
        <dbReference type="ARBA" id="ARBA00022525"/>
    </source>
</evidence>
<evidence type="ECO:0000313" key="13">
    <source>
        <dbReference type="EMBL" id="CAD5229282.1"/>
    </source>
</evidence>
<feature type="signal peptide" evidence="10">
    <location>
        <begin position="1"/>
        <end position="21"/>
    </location>
</feature>
<feature type="disulfide bond" evidence="8">
    <location>
        <begin position="1376"/>
        <end position="1386"/>
    </location>
</feature>
<feature type="disulfide bond" evidence="8">
    <location>
        <begin position="408"/>
        <end position="417"/>
    </location>
</feature>
<feature type="disulfide bond" evidence="8">
    <location>
        <begin position="74"/>
        <end position="91"/>
    </location>
</feature>
<keyword evidence="7" id="KW-0325">Glycoprotein</keyword>
<dbReference type="Pfam" id="PF02210">
    <property type="entry name" value="Laminin_G_2"/>
    <property type="match status" value="2"/>
</dbReference>
<feature type="disulfide bond" evidence="8">
    <location>
        <begin position="1322"/>
        <end position="1331"/>
    </location>
</feature>
<dbReference type="InterPro" id="IPR000152">
    <property type="entry name" value="EGF-type_Asp/Asn_hydroxyl_site"/>
</dbReference>
<feature type="domain" description="EGF-like" evidence="12">
    <location>
        <begin position="384"/>
        <end position="418"/>
    </location>
</feature>
<feature type="domain" description="EGF-like" evidence="12">
    <location>
        <begin position="1538"/>
        <end position="1578"/>
    </location>
</feature>
<comment type="caution">
    <text evidence="13">The sequence shown here is derived from an EMBL/GenBank/DDBJ whole genome shotgun (WGS) entry which is preliminary data.</text>
</comment>
<protein>
    <submittedName>
        <fullName evidence="13">Uncharacterized protein</fullName>
    </submittedName>
</protein>
<sequence>MNKVALLGLLCFYGLIHTTIAEDPKLCVSNVCFNGGICIVEKGDNNDSPTFQCECPAGFTGTLCEEQLDCNLKCKKNGICKFHNGSPEPFCACPEGFSGLLCDKEADCQQSGCPEEQVCLMDLTLYRFSCESDLCHSNPCHHNATCRPIKDDFLCECAKGLRGRLCDEDVDECEEEAMPCLNRGVCENILGGYNCKCPIGFEGKICEQRVGECVQKPCVHGNCVDIEAGFRCDCNEGFEGRLCDKEAECKVKGRDCLNGGVCVKNGTLAHCECPEPFQGEFCDRLQLATEEEEISSTNNVVSTTISGCNCQNGGVCSSNDVCECPSNFVGPQCQVKCNCMDTQVCHVAPSEVGFQCTTVEGSVDNVPVIPDIAQSGVAVVPLFNISSCEECTNSEKCVVSNQQHLCLCHPNYKGSYCSERSNVCESVSCPHRQQCRLRRTSQTDVPYCTCPSGFTGDDCSHKIDDANFNNSSVVVVQVSGEDTKHWIQFTFRTTVTNVHIMTGESILNDFSYSIGLHDGYVYFSLKDQPKQLVQDTKVNDGDWYQVTLVGTGNGTVIEVAHFETGYVLGHLQLSANKFDIFSVRFGRFDRDNYFVGCVRNIMVNGRTIDVFSKQRSIDVGRGCQRETQCRPDTCAHGGRCIDHWSYHQCECRRPYLEPDCSHRLSESTFGHDNLTSLAEYVGDADTSGRLSKATDVSFIIRTNRDVGQVFYLGQTSDDDTATFLSGRLANGSFEVDSRLGGRKVFALKGNTVIADNENHIVTVERRGNTVELYVDGKIDGSLKIDRPFEHPLLVDKFILGGNMSQYDNDTSIFKGTLQDVRINGDSVILNKHESELARSSLPMTMVENQNLLEGTVSDEICATSTPCVNGRCTDTFNDFECECSAGYMGKKCDMRDYCSTQPCPTNSECLNTHGGYVCKSPATFATTSHAEFVLQGNDTVDVAFDLTFSLRTRSEKARILTLRLRNDTMFMKIDGRGVNFGLKTNDGVVNDTVRTDVVDGQWHSVNLFVKNKQLYANFDNMSSIKIFRDFRWEYDVKDDFDSVVFGKDGSDGSFKGCLHNVKLSSYPYVTFFGAEGSGFIEGSHLVASKLINIRPDGCHSKSLCDSNPCKNGALCKDLFDKQSCECAKGFEGEFCEINVNECNGVTDCGENGVCVDDIATFKCQCKKGFSGARCEAPVDFCTKNPCKNGGTCSNVKHGYECKCTEAFIGQNCTVKRDTQCATRPCKNDAQCQDSEMGPQCDCQVGFSGDLCEVSLGDIACLDMPCRNGGKCKTTYKNSTTYFCDCPSEFEGDHCEVPKDHCKPSSCKHGVCRSIFNDFMCSCKEGWEGLRCDRDVNECLEHFPCENNGSCVNTEGGFNCVCPQYYFGERCETAGICTTSPCQHGKCIQNGQNNYTCECKKGYEGVNCDVEIDYCKTEPCQNGGTCKRMIGGFVCSCIAGFTGEKCETDIDDCAGGNKCANGGKCMDRVNGFECNCRGTGYKGTQCQEDINECDEEGLNCVNGHCENLPGSYYCHCKENFIGSKCNMVNPCTIPNTNKTLHNCVHGECVNPRVTTNASGRELSQYECKCHNGYTGPQCIQMVEKAKSVSLGYIIGPSLVLLVVCAIMVCMLFYFVAKNRRANQGTYSPSNQEMTGARVQMHQIQKPIKKQERLI</sequence>
<dbReference type="FunFam" id="2.10.25.10:FF:000014">
    <property type="entry name" value="Latent-transforming growth factor beta-binding protein 3"/>
    <property type="match status" value="1"/>
</dbReference>
<dbReference type="PROSITE" id="PS00022">
    <property type="entry name" value="EGF_1"/>
    <property type="match status" value="21"/>
</dbReference>
<dbReference type="GO" id="GO:0007219">
    <property type="term" value="P:Notch signaling pathway"/>
    <property type="evidence" value="ECO:0007669"/>
    <property type="project" value="TreeGrafter"/>
</dbReference>
<feature type="disulfide bond" evidence="8">
    <location>
        <begin position="883"/>
        <end position="892"/>
    </location>
</feature>
<dbReference type="Gene3D" id="2.60.120.200">
    <property type="match status" value="3"/>
</dbReference>
<feature type="disulfide bond" evidence="8">
    <location>
        <begin position="273"/>
        <end position="282"/>
    </location>
</feature>
<dbReference type="GO" id="GO:0005576">
    <property type="term" value="C:extracellular region"/>
    <property type="evidence" value="ECO:0007669"/>
    <property type="project" value="UniProtKB-SubCell"/>
</dbReference>
<dbReference type="SUPFAM" id="SSF57196">
    <property type="entry name" value="EGF/Laminin"/>
    <property type="match status" value="10"/>
</dbReference>
<keyword evidence="9" id="KW-0812">Transmembrane</keyword>
<dbReference type="SUPFAM" id="SSF49899">
    <property type="entry name" value="Concanavalin A-like lectins/glucanases"/>
    <property type="match status" value="3"/>
</dbReference>
<feature type="domain" description="EGF-like" evidence="12">
    <location>
        <begin position="304"/>
        <end position="334"/>
    </location>
</feature>
<reference evidence="13" key="1">
    <citation type="submission" date="2020-09" db="EMBL/GenBank/DDBJ databases">
        <authorList>
            <person name="Kikuchi T."/>
        </authorList>
    </citation>
    <scope>NUCLEOTIDE SEQUENCE</scope>
    <source>
        <strain evidence="13">SH1</strain>
    </source>
</reference>
<feature type="disulfide bond" evidence="8">
    <location>
        <begin position="1515"/>
        <end position="1524"/>
    </location>
</feature>
<dbReference type="InterPro" id="IPR018097">
    <property type="entry name" value="EGF_Ca-bd_CS"/>
</dbReference>
<feature type="domain" description="Laminin G" evidence="11">
    <location>
        <begin position="667"/>
        <end position="861"/>
    </location>
</feature>
<dbReference type="InterPro" id="IPR000742">
    <property type="entry name" value="EGF"/>
</dbReference>
<feature type="disulfide bond" evidence="8">
    <location>
        <begin position="1301"/>
        <end position="1311"/>
    </location>
</feature>
<dbReference type="InterPro" id="IPR001881">
    <property type="entry name" value="EGF-like_Ca-bd_dom"/>
</dbReference>
<feature type="domain" description="Laminin G" evidence="11">
    <location>
        <begin position="921"/>
        <end position="1098"/>
    </location>
</feature>
<feature type="disulfide bond" evidence="8">
    <location>
        <begin position="197"/>
        <end position="206"/>
    </location>
</feature>
<dbReference type="OrthoDB" id="430340at2759"/>
<feature type="disulfide bond" evidence="8">
    <location>
        <begin position="1203"/>
        <end position="1212"/>
    </location>
</feature>
<dbReference type="SMART" id="SM00179">
    <property type="entry name" value="EGF_CA"/>
    <property type="match status" value="18"/>
</dbReference>
<feature type="domain" description="EGF-like" evidence="12">
    <location>
        <begin position="420"/>
        <end position="460"/>
    </location>
</feature>
<feature type="domain" description="EGF-like" evidence="12">
    <location>
        <begin position="245"/>
        <end position="283"/>
    </location>
</feature>
<feature type="disulfide bond" evidence="8">
    <location>
        <begin position="1568"/>
        <end position="1577"/>
    </location>
</feature>
<feature type="domain" description="EGF-like" evidence="12">
    <location>
        <begin position="1488"/>
        <end position="1525"/>
    </location>
</feature>
<dbReference type="Proteomes" id="UP000783686">
    <property type="component" value="Unassembled WGS sequence"/>
</dbReference>
<dbReference type="SMART" id="SM00181">
    <property type="entry name" value="EGF"/>
    <property type="match status" value="23"/>
</dbReference>
<feature type="transmembrane region" description="Helical" evidence="9">
    <location>
        <begin position="1589"/>
        <end position="1615"/>
    </location>
</feature>
<keyword evidence="6 8" id="KW-1015">Disulfide bond</keyword>
<dbReference type="PROSITE" id="PS50026">
    <property type="entry name" value="EGF_3"/>
    <property type="match status" value="23"/>
</dbReference>
<keyword evidence="3 8" id="KW-0245">EGF-like domain</keyword>
<dbReference type="Proteomes" id="UP000614601">
    <property type="component" value="Unassembled WGS sequence"/>
</dbReference>
<dbReference type="PANTHER" id="PTHR12916:SF4">
    <property type="entry name" value="UNINFLATABLE, ISOFORM C"/>
    <property type="match status" value="1"/>
</dbReference>
<evidence type="ECO:0000313" key="14">
    <source>
        <dbReference type="Proteomes" id="UP000614601"/>
    </source>
</evidence>
<feature type="domain" description="EGF-like" evidence="12">
    <location>
        <begin position="857"/>
        <end position="893"/>
    </location>
</feature>
<feature type="disulfide bond" evidence="8">
    <location>
        <begin position="1165"/>
        <end position="1174"/>
    </location>
</feature>
<dbReference type="Pfam" id="PF00008">
    <property type="entry name" value="EGF"/>
    <property type="match status" value="7"/>
</dbReference>
<feature type="domain" description="EGF-like" evidence="12">
    <location>
        <begin position="169"/>
        <end position="207"/>
    </location>
</feature>
<feature type="domain" description="EGF-like" evidence="12">
    <location>
        <begin position="1297"/>
        <end position="1332"/>
    </location>
</feature>